<dbReference type="Proteomes" id="UP001349994">
    <property type="component" value="Unassembled WGS sequence"/>
</dbReference>
<sequence>MAMEATAIRFAPEEKSWIQSYADFCGKTFSDVVREAVLEKVEDAADLEAYTEALEADDGARFSMEEVMRMAMMAE</sequence>
<dbReference type="Pfam" id="PF19807">
    <property type="entry name" value="DUF6290"/>
    <property type="match status" value="1"/>
</dbReference>
<protein>
    <submittedName>
        <fullName evidence="1">DUF6290 family protein</fullName>
    </submittedName>
</protein>
<dbReference type="RefSeq" id="WP_338211481.1">
    <property type="nucleotide sequence ID" value="NZ_JAYMFF010000024.1"/>
</dbReference>
<proteinExistence type="predicted"/>
<comment type="caution">
    <text evidence="1">The sequence shown here is derived from an EMBL/GenBank/DDBJ whole genome shotgun (WGS) entry which is preliminary data.</text>
</comment>
<accession>A0ABU6IKB9</accession>
<dbReference type="InterPro" id="IPR046257">
    <property type="entry name" value="DUF6290"/>
</dbReference>
<evidence type="ECO:0000313" key="1">
    <source>
        <dbReference type="EMBL" id="MEC4176913.1"/>
    </source>
</evidence>
<gene>
    <name evidence="1" type="ORF">VIN30_10685</name>
</gene>
<reference evidence="1 2" key="1">
    <citation type="submission" date="2024-01" db="EMBL/GenBank/DDBJ databases">
        <title>novel species in genus Adlercreutzia.</title>
        <authorList>
            <person name="Liu X."/>
        </authorList>
    </citation>
    <scope>NUCLEOTIDE SEQUENCE [LARGE SCALE GENOMIC DNA]</scope>
    <source>
        <strain evidence="1 2">R7</strain>
    </source>
</reference>
<dbReference type="NCBIfam" id="NF046040">
    <property type="entry name" value="RelB_antitoxin"/>
    <property type="match status" value="1"/>
</dbReference>
<keyword evidence="2" id="KW-1185">Reference proteome</keyword>
<organism evidence="1 2">
    <name type="scientific">Adlercreutzia wanghongyangiae</name>
    <dbReference type="NCBI Taxonomy" id="3111451"/>
    <lineage>
        <taxon>Bacteria</taxon>
        <taxon>Bacillati</taxon>
        <taxon>Actinomycetota</taxon>
        <taxon>Coriobacteriia</taxon>
        <taxon>Eggerthellales</taxon>
        <taxon>Eggerthellaceae</taxon>
        <taxon>Adlercreutzia</taxon>
    </lineage>
</organism>
<dbReference type="EMBL" id="JAYMFF010000024">
    <property type="protein sequence ID" value="MEC4176913.1"/>
    <property type="molecule type" value="Genomic_DNA"/>
</dbReference>
<evidence type="ECO:0000313" key="2">
    <source>
        <dbReference type="Proteomes" id="UP001349994"/>
    </source>
</evidence>
<name>A0ABU6IKB9_9ACTN</name>